<accession>A0A1I7TN37</accession>
<protein>
    <submittedName>
        <fullName evidence="3">Uncharacterized protein</fullName>
    </submittedName>
</protein>
<dbReference type="AlphaFoldDB" id="A0A1I7TN37"/>
<evidence type="ECO:0000256" key="1">
    <source>
        <dbReference type="SAM" id="MobiDB-lite"/>
    </source>
</evidence>
<organism evidence="2 3">
    <name type="scientific">Caenorhabditis tropicalis</name>
    <dbReference type="NCBI Taxonomy" id="1561998"/>
    <lineage>
        <taxon>Eukaryota</taxon>
        <taxon>Metazoa</taxon>
        <taxon>Ecdysozoa</taxon>
        <taxon>Nematoda</taxon>
        <taxon>Chromadorea</taxon>
        <taxon>Rhabditida</taxon>
        <taxon>Rhabditina</taxon>
        <taxon>Rhabditomorpha</taxon>
        <taxon>Rhabditoidea</taxon>
        <taxon>Rhabditidae</taxon>
        <taxon>Peloderinae</taxon>
        <taxon>Caenorhabditis</taxon>
    </lineage>
</organism>
<evidence type="ECO:0000313" key="2">
    <source>
        <dbReference type="Proteomes" id="UP000095282"/>
    </source>
</evidence>
<proteinExistence type="predicted"/>
<keyword evidence="2" id="KW-1185">Reference proteome</keyword>
<feature type="compositionally biased region" description="Polar residues" evidence="1">
    <location>
        <begin position="23"/>
        <end position="40"/>
    </location>
</feature>
<dbReference type="WBParaSite" id="Csp11.Scaffold629.g10076.t1">
    <property type="protein sequence ID" value="Csp11.Scaffold629.g10076.t1"/>
    <property type="gene ID" value="Csp11.Scaffold629.g10076"/>
</dbReference>
<evidence type="ECO:0000313" key="3">
    <source>
        <dbReference type="WBParaSite" id="Csp11.Scaffold629.g10076.t1"/>
    </source>
</evidence>
<sequence length="93" mass="9980">MVIRKEQESALGRPASQPDGNMELNTQEGVPTQSASSSEPPRSIPAQILNPLQILAIQILSTFPIRGLIINLEDPQNMADTDGEPVENATSSN</sequence>
<feature type="region of interest" description="Disordered" evidence="1">
    <location>
        <begin position="1"/>
        <end position="44"/>
    </location>
</feature>
<dbReference type="Proteomes" id="UP000095282">
    <property type="component" value="Unplaced"/>
</dbReference>
<reference evidence="3" key="1">
    <citation type="submission" date="2016-11" db="UniProtKB">
        <authorList>
            <consortium name="WormBaseParasite"/>
        </authorList>
    </citation>
    <scope>IDENTIFICATION</scope>
</reference>
<name>A0A1I7TN37_9PELO</name>
<feature type="region of interest" description="Disordered" evidence="1">
    <location>
        <begin position="74"/>
        <end position="93"/>
    </location>
</feature>